<organism evidence="1 2">
    <name type="scientific">Brenneria goodwinii</name>
    <dbReference type="NCBI Taxonomy" id="1109412"/>
    <lineage>
        <taxon>Bacteria</taxon>
        <taxon>Pseudomonadati</taxon>
        <taxon>Pseudomonadota</taxon>
        <taxon>Gammaproteobacteria</taxon>
        <taxon>Enterobacterales</taxon>
        <taxon>Pectobacteriaceae</taxon>
        <taxon>Brenneria</taxon>
    </lineage>
</organism>
<reference evidence="1 2" key="1">
    <citation type="submission" date="2016-09" db="EMBL/GenBank/DDBJ databases">
        <authorList>
            <person name="Doonan J."/>
            <person name="Pachebat J.A."/>
            <person name="Golyshin P.N."/>
            <person name="Denman S."/>
            <person name="Mcdonald J.E."/>
        </authorList>
    </citation>
    <scope>NUCLEOTIDE SEQUENCE [LARGE SCALE GENOMIC DNA]</scope>
    <source>
        <strain evidence="1 2">FRB141</strain>
    </source>
</reference>
<proteinExistence type="predicted"/>
<accession>A0AAE8EQC5</accession>
<dbReference type="GeneID" id="70906123"/>
<evidence type="ECO:0000313" key="1">
    <source>
        <dbReference type="EMBL" id="RLM25208.1"/>
    </source>
</evidence>
<sequence>MKIIEMSLEVVNKTVALFNCDRAISGVIHTVEGGNTTVIVGGDYVLGKFDCPVCAIDRITDLAINIKESDEAFGADYQQYKKSISDSLFPTVH</sequence>
<dbReference type="KEGG" id="bgj:AWC36_04935"/>
<protein>
    <submittedName>
        <fullName evidence="1">DNA breaking-rejoining protein</fullName>
    </submittedName>
</protein>
<comment type="caution">
    <text evidence="1">The sequence shown here is derived from an EMBL/GenBank/DDBJ whole genome shotgun (WGS) entry which is preliminary data.</text>
</comment>
<dbReference type="Proteomes" id="UP000285972">
    <property type="component" value="Unassembled WGS sequence"/>
</dbReference>
<dbReference type="EMBL" id="MJLX01000020">
    <property type="protein sequence ID" value="RLM25208.1"/>
    <property type="molecule type" value="Genomic_DNA"/>
</dbReference>
<gene>
    <name evidence="1" type="ORF">BIY26_09315</name>
</gene>
<evidence type="ECO:0000313" key="2">
    <source>
        <dbReference type="Proteomes" id="UP000285972"/>
    </source>
</evidence>
<dbReference type="RefSeq" id="WP_095833778.1">
    <property type="nucleotide sequence ID" value="NZ_CP014137.1"/>
</dbReference>
<name>A0AAE8EQC5_9GAMM</name>
<dbReference type="AlphaFoldDB" id="A0AAE8EQC5"/>